<feature type="domain" description="P-type ATPase N-terminal" evidence="18">
    <location>
        <begin position="436"/>
        <end position="497"/>
    </location>
</feature>
<dbReference type="SUPFAM" id="SSF81660">
    <property type="entry name" value="Metal cation-transporting ATPase, ATP-binding domain N"/>
    <property type="match status" value="1"/>
</dbReference>
<feature type="binding site" evidence="14">
    <location>
        <position position="1151"/>
    </location>
    <ligand>
        <name>ATP</name>
        <dbReference type="ChEBI" id="CHEBI:30616"/>
    </ligand>
</feature>
<feature type="transmembrane region" description="Helical" evidence="16">
    <location>
        <begin position="1489"/>
        <end position="1508"/>
    </location>
</feature>
<name>A0A7S4UTM1_GUITH</name>
<dbReference type="Pfam" id="PF16209">
    <property type="entry name" value="PhoLip_ATPase_N"/>
    <property type="match status" value="1"/>
</dbReference>
<dbReference type="PRINTS" id="PR00119">
    <property type="entry name" value="CATATPASE"/>
</dbReference>
<dbReference type="InterPro" id="IPR001757">
    <property type="entry name" value="P_typ_ATPase"/>
</dbReference>
<dbReference type="SUPFAM" id="SSF81653">
    <property type="entry name" value="Calcium ATPase, transduction domain A"/>
    <property type="match status" value="1"/>
</dbReference>
<dbReference type="Pfam" id="PF13246">
    <property type="entry name" value="Cation_ATPase"/>
    <property type="match status" value="1"/>
</dbReference>
<dbReference type="GO" id="GO:0045332">
    <property type="term" value="P:phospholipid translocation"/>
    <property type="evidence" value="ECO:0007669"/>
    <property type="project" value="TreeGrafter"/>
</dbReference>
<comment type="catalytic activity">
    <reaction evidence="12 16">
        <text>ATP + H2O + phospholipidSide 1 = ADP + phosphate + phospholipidSide 2.</text>
        <dbReference type="EC" id="7.6.2.1"/>
    </reaction>
</comment>
<comment type="subcellular location">
    <subcellularLocation>
        <location evidence="1 16">Membrane</location>
        <topology evidence="1 16">Multi-pass membrane protein</topology>
    </subcellularLocation>
</comment>
<dbReference type="GO" id="GO:0000287">
    <property type="term" value="F:magnesium ion binding"/>
    <property type="evidence" value="ECO:0007669"/>
    <property type="project" value="UniProtKB-UniRule"/>
</dbReference>
<dbReference type="InterPro" id="IPR005045">
    <property type="entry name" value="CDC50/LEM3_fam"/>
</dbReference>
<keyword evidence="9 16" id="KW-1278">Translocase</keyword>
<dbReference type="InterPro" id="IPR023214">
    <property type="entry name" value="HAD_sf"/>
</dbReference>
<feature type="binding site" evidence="15">
    <location>
        <position position="1352"/>
    </location>
    <ligand>
        <name>Mg(2+)</name>
        <dbReference type="ChEBI" id="CHEBI:18420"/>
    </ligand>
</feature>
<evidence type="ECO:0000256" key="5">
    <source>
        <dbReference type="ARBA" id="ARBA00022723"/>
    </source>
</evidence>
<feature type="binding site" evidence="14">
    <location>
        <position position="1331"/>
    </location>
    <ligand>
        <name>ATP</name>
        <dbReference type="ChEBI" id="CHEBI:30616"/>
    </ligand>
</feature>
<dbReference type="FunFam" id="3.40.50.1000:FF:000001">
    <property type="entry name" value="Phospholipid-transporting ATPase IC"/>
    <property type="match status" value="1"/>
</dbReference>
<feature type="binding site" evidence="15">
    <location>
        <position position="837"/>
    </location>
    <ligand>
        <name>Mg(2+)</name>
        <dbReference type="ChEBI" id="CHEBI:18420"/>
    </ligand>
</feature>
<dbReference type="InterPro" id="IPR044492">
    <property type="entry name" value="P_typ_ATPase_HD_dom"/>
</dbReference>
<keyword evidence="10 16" id="KW-1133">Transmembrane helix</keyword>
<dbReference type="InterPro" id="IPR032630">
    <property type="entry name" value="P_typ_ATPase_c"/>
</dbReference>
<feature type="active site" description="4-aspartylphosphate intermediate" evidence="13">
    <location>
        <position position="837"/>
    </location>
</feature>
<keyword evidence="4 16" id="KW-0812">Transmembrane</keyword>
<evidence type="ECO:0000256" key="11">
    <source>
        <dbReference type="ARBA" id="ARBA00023136"/>
    </source>
</evidence>
<feature type="transmembrane region" description="Helical" evidence="16">
    <location>
        <begin position="1559"/>
        <end position="1579"/>
    </location>
</feature>
<dbReference type="GO" id="GO:0005886">
    <property type="term" value="C:plasma membrane"/>
    <property type="evidence" value="ECO:0007669"/>
    <property type="project" value="TreeGrafter"/>
</dbReference>
<evidence type="ECO:0000256" key="2">
    <source>
        <dbReference type="ARBA" id="ARBA00008109"/>
    </source>
</evidence>
<evidence type="ECO:0000256" key="10">
    <source>
        <dbReference type="ARBA" id="ARBA00022989"/>
    </source>
</evidence>
<evidence type="ECO:0000256" key="17">
    <source>
        <dbReference type="SAM" id="MobiDB-lite"/>
    </source>
</evidence>
<keyword evidence="6 14" id="KW-0547">Nucleotide-binding</keyword>
<dbReference type="PROSITE" id="PS00154">
    <property type="entry name" value="ATPASE_E1_E2"/>
    <property type="match status" value="1"/>
</dbReference>
<feature type="binding site" evidence="14">
    <location>
        <position position="1325"/>
    </location>
    <ligand>
        <name>ATP</name>
        <dbReference type="ChEBI" id="CHEBI:30616"/>
    </ligand>
</feature>
<dbReference type="InterPro" id="IPR023299">
    <property type="entry name" value="ATPase_P-typ_cyto_dom_N"/>
</dbReference>
<dbReference type="NCBIfam" id="TIGR01494">
    <property type="entry name" value="ATPase_P-type"/>
    <property type="match status" value="1"/>
</dbReference>
<feature type="compositionally biased region" description="Basic and acidic residues" evidence="17">
    <location>
        <begin position="1673"/>
        <end position="1689"/>
    </location>
</feature>
<dbReference type="GO" id="GO:0016887">
    <property type="term" value="F:ATP hydrolysis activity"/>
    <property type="evidence" value="ECO:0007669"/>
    <property type="project" value="InterPro"/>
</dbReference>
<dbReference type="GO" id="GO:0140326">
    <property type="term" value="F:ATPase-coupled intramembrane lipid transporter activity"/>
    <property type="evidence" value="ECO:0007669"/>
    <property type="project" value="UniProtKB-EC"/>
</dbReference>
<dbReference type="InterPro" id="IPR036412">
    <property type="entry name" value="HAD-like_sf"/>
</dbReference>
<feature type="transmembrane region" description="Helical" evidence="16">
    <location>
        <begin position="38"/>
        <end position="64"/>
    </location>
</feature>
<feature type="binding site" evidence="14">
    <location>
        <position position="946"/>
    </location>
    <ligand>
        <name>ATP</name>
        <dbReference type="ChEBI" id="CHEBI:30616"/>
    </ligand>
</feature>
<dbReference type="EC" id="7.6.2.1" evidence="16"/>
<feature type="binding site" evidence="14">
    <location>
        <position position="1153"/>
    </location>
    <ligand>
        <name>ATP</name>
        <dbReference type="ChEBI" id="CHEBI:30616"/>
    </ligand>
</feature>
<feature type="transmembrane region" description="Helical" evidence="16">
    <location>
        <begin position="1445"/>
        <end position="1462"/>
    </location>
</feature>
<dbReference type="InterPro" id="IPR023298">
    <property type="entry name" value="ATPase_P-typ_TM_dom_sf"/>
</dbReference>
<keyword evidence="7 14" id="KW-0067">ATP-binding</keyword>
<feature type="region of interest" description="Disordered" evidence="17">
    <location>
        <begin position="1673"/>
        <end position="1734"/>
    </location>
</feature>
<feature type="transmembrane region" description="Helical" evidence="16">
    <location>
        <begin position="1410"/>
        <end position="1429"/>
    </location>
</feature>
<dbReference type="GO" id="GO:0005524">
    <property type="term" value="F:ATP binding"/>
    <property type="evidence" value="ECO:0007669"/>
    <property type="project" value="UniProtKB-UniRule"/>
</dbReference>
<dbReference type="SFLD" id="SFLDF00027">
    <property type="entry name" value="p-type_atpase"/>
    <property type="match status" value="1"/>
</dbReference>
<dbReference type="SFLD" id="SFLDS00003">
    <property type="entry name" value="Haloacid_Dehalogenase"/>
    <property type="match status" value="1"/>
</dbReference>
<feature type="transmembrane region" description="Helical" evidence="16">
    <location>
        <begin position="1604"/>
        <end position="1624"/>
    </location>
</feature>
<evidence type="ECO:0000259" key="19">
    <source>
        <dbReference type="Pfam" id="PF16212"/>
    </source>
</evidence>
<keyword evidence="11 16" id="KW-0472">Membrane</keyword>
<dbReference type="SUPFAM" id="SSF56784">
    <property type="entry name" value="HAD-like"/>
    <property type="match status" value="1"/>
</dbReference>
<feature type="binding site" evidence="15">
    <location>
        <position position="839"/>
    </location>
    <ligand>
        <name>Mg(2+)</name>
        <dbReference type="ChEBI" id="CHEBI:18420"/>
    </ligand>
</feature>
<feature type="domain" description="P-type ATPase C-terminal" evidence="19">
    <location>
        <begin position="1378"/>
        <end position="1634"/>
    </location>
</feature>
<feature type="binding site" evidence="15">
    <location>
        <position position="1356"/>
    </location>
    <ligand>
        <name>Mg(2+)</name>
        <dbReference type="ChEBI" id="CHEBI:18420"/>
    </ligand>
</feature>
<dbReference type="PANTHER" id="PTHR24092:SF150">
    <property type="entry name" value="PHOSPHOLIPID-TRANSPORTING ATPASE"/>
    <property type="match status" value="1"/>
</dbReference>
<evidence type="ECO:0000256" key="16">
    <source>
        <dbReference type="RuleBase" id="RU362033"/>
    </source>
</evidence>
<dbReference type="InterPro" id="IPR006539">
    <property type="entry name" value="P-type_ATPase_IV"/>
</dbReference>
<evidence type="ECO:0000256" key="8">
    <source>
        <dbReference type="ARBA" id="ARBA00022842"/>
    </source>
</evidence>
<evidence type="ECO:0000256" key="14">
    <source>
        <dbReference type="PIRSR" id="PIRSR606539-2"/>
    </source>
</evidence>
<protein>
    <recommendedName>
        <fullName evidence="16">Phospholipid-transporting ATPase</fullName>
        <ecNumber evidence="16">7.6.2.1</ecNumber>
    </recommendedName>
</protein>
<evidence type="ECO:0000256" key="12">
    <source>
        <dbReference type="ARBA" id="ARBA00034036"/>
    </source>
</evidence>
<feature type="binding site" evidence="14">
    <location>
        <position position="1017"/>
    </location>
    <ligand>
        <name>ATP</name>
        <dbReference type="ChEBI" id="CHEBI:30616"/>
    </ligand>
</feature>
<evidence type="ECO:0000259" key="18">
    <source>
        <dbReference type="Pfam" id="PF16209"/>
    </source>
</evidence>
<feature type="transmembrane region" description="Helical" evidence="16">
    <location>
        <begin position="346"/>
        <end position="372"/>
    </location>
</feature>
<evidence type="ECO:0000313" key="20">
    <source>
        <dbReference type="EMBL" id="CAE2340745.1"/>
    </source>
</evidence>
<feature type="binding site" evidence="14">
    <location>
        <position position="837"/>
    </location>
    <ligand>
        <name>ATP</name>
        <dbReference type="ChEBI" id="CHEBI:30616"/>
    </ligand>
</feature>
<dbReference type="EMBL" id="HBKN01049973">
    <property type="protein sequence ID" value="CAE2340745.1"/>
    <property type="molecule type" value="Transcribed_RNA"/>
</dbReference>
<evidence type="ECO:0000256" key="4">
    <source>
        <dbReference type="ARBA" id="ARBA00022692"/>
    </source>
</evidence>
<dbReference type="InterPro" id="IPR032631">
    <property type="entry name" value="P-type_ATPase_N"/>
</dbReference>
<keyword evidence="8 15" id="KW-0460">Magnesium</keyword>
<comment type="similarity">
    <text evidence="3">Belongs to the CDC50/LEM3 family.</text>
</comment>
<dbReference type="Gene3D" id="3.40.50.1000">
    <property type="entry name" value="HAD superfamily/HAD-like"/>
    <property type="match status" value="1"/>
</dbReference>
<feature type="binding site" evidence="14">
    <location>
        <position position="1356"/>
    </location>
    <ligand>
        <name>ATP</name>
        <dbReference type="ChEBI" id="CHEBI:30616"/>
    </ligand>
</feature>
<dbReference type="SUPFAM" id="SSF81665">
    <property type="entry name" value="Calcium ATPase, transmembrane domain M"/>
    <property type="match status" value="1"/>
</dbReference>
<dbReference type="InterPro" id="IPR008250">
    <property type="entry name" value="ATPase_P-typ_transduc_dom_A_sf"/>
</dbReference>
<feature type="transmembrane region" description="Helical" evidence="16">
    <location>
        <begin position="769"/>
        <end position="791"/>
    </location>
</feature>
<dbReference type="InterPro" id="IPR018303">
    <property type="entry name" value="ATPase_P-typ_P_site"/>
</dbReference>
<evidence type="ECO:0000256" key="13">
    <source>
        <dbReference type="PIRSR" id="PIRSR606539-1"/>
    </source>
</evidence>
<evidence type="ECO:0000256" key="6">
    <source>
        <dbReference type="ARBA" id="ARBA00022741"/>
    </source>
</evidence>
<feature type="binding site" evidence="14">
    <location>
        <position position="993"/>
    </location>
    <ligand>
        <name>ATP</name>
        <dbReference type="ChEBI" id="CHEBI:30616"/>
    </ligand>
</feature>
<keyword evidence="5 15" id="KW-0479">Metal-binding</keyword>
<organism evidence="20">
    <name type="scientific">Guillardia theta</name>
    <name type="common">Cryptophyte</name>
    <name type="synonym">Cryptomonas phi</name>
    <dbReference type="NCBI Taxonomy" id="55529"/>
    <lineage>
        <taxon>Eukaryota</taxon>
        <taxon>Cryptophyceae</taxon>
        <taxon>Pyrenomonadales</taxon>
        <taxon>Geminigeraceae</taxon>
        <taxon>Guillardia</taxon>
    </lineage>
</organism>
<feature type="transmembrane region" description="Helical" evidence="16">
    <location>
        <begin position="1528"/>
        <end position="1547"/>
    </location>
</feature>
<evidence type="ECO:0000256" key="9">
    <source>
        <dbReference type="ARBA" id="ARBA00022967"/>
    </source>
</evidence>
<dbReference type="SFLD" id="SFLDG00002">
    <property type="entry name" value="C1.7:_P-type_atpase_like"/>
    <property type="match status" value="1"/>
</dbReference>
<reference evidence="20" key="1">
    <citation type="submission" date="2021-01" db="EMBL/GenBank/DDBJ databases">
        <authorList>
            <person name="Corre E."/>
            <person name="Pelletier E."/>
            <person name="Niang G."/>
            <person name="Scheremetjew M."/>
            <person name="Finn R."/>
            <person name="Kale V."/>
            <person name="Holt S."/>
            <person name="Cochrane G."/>
            <person name="Meng A."/>
            <person name="Brown T."/>
            <person name="Cohen L."/>
        </authorList>
    </citation>
    <scope>NUCLEOTIDE SEQUENCE</scope>
    <source>
        <strain evidence="20">CCMP 2712</strain>
    </source>
</reference>
<dbReference type="Pfam" id="PF16212">
    <property type="entry name" value="PhoLip_ATPase_C"/>
    <property type="match status" value="1"/>
</dbReference>
<dbReference type="Gene3D" id="2.70.150.10">
    <property type="entry name" value="Calcium-transporting ATPase, cytoplasmic transduction domain A"/>
    <property type="match status" value="1"/>
</dbReference>
<gene>
    <name evidence="20" type="ORF">GTHE00462_LOCUS39023</name>
</gene>
<dbReference type="Pfam" id="PF03381">
    <property type="entry name" value="CDC50"/>
    <property type="match status" value="1"/>
</dbReference>
<evidence type="ECO:0000256" key="15">
    <source>
        <dbReference type="PIRSR" id="PIRSR606539-3"/>
    </source>
</evidence>
<evidence type="ECO:0000256" key="3">
    <source>
        <dbReference type="ARBA" id="ARBA00009457"/>
    </source>
</evidence>
<feature type="transmembrane region" description="Helical" evidence="16">
    <location>
        <begin position="713"/>
        <end position="735"/>
    </location>
</feature>
<proteinExistence type="inferred from homology"/>
<dbReference type="Gene3D" id="3.40.1110.10">
    <property type="entry name" value="Calcium-transporting ATPase, cytoplasmic domain N"/>
    <property type="match status" value="1"/>
</dbReference>
<comment type="cofactor">
    <cofactor evidence="15">
        <name>Mg(2+)</name>
        <dbReference type="ChEBI" id="CHEBI:18420"/>
    </cofactor>
</comment>
<feature type="transmembrane region" description="Helical" evidence="16">
    <location>
        <begin position="496"/>
        <end position="513"/>
    </location>
</feature>
<comment type="similarity">
    <text evidence="2 16">Belongs to the cation transport ATPase (P-type) (TC 3.A.3) family. Type IV subfamily.</text>
</comment>
<feature type="binding site" evidence="14">
    <location>
        <position position="1051"/>
    </location>
    <ligand>
        <name>ATP</name>
        <dbReference type="ChEBI" id="CHEBI:30616"/>
    </ligand>
</feature>
<feature type="binding site" evidence="14">
    <location>
        <position position="1152"/>
    </location>
    <ligand>
        <name>ATP</name>
        <dbReference type="ChEBI" id="CHEBI:30616"/>
    </ligand>
</feature>
<feature type="binding site" evidence="14">
    <location>
        <position position="1355"/>
    </location>
    <ligand>
        <name>ATP</name>
        <dbReference type="ChEBI" id="CHEBI:30616"/>
    </ligand>
</feature>
<feature type="binding site" evidence="14">
    <location>
        <position position="838"/>
    </location>
    <ligand>
        <name>ATP</name>
        <dbReference type="ChEBI" id="CHEBI:30616"/>
    </ligand>
</feature>
<accession>A0A7S4UTM1</accession>
<evidence type="ECO:0000256" key="7">
    <source>
        <dbReference type="ARBA" id="ARBA00022840"/>
    </source>
</evidence>
<dbReference type="PANTHER" id="PTHR24092">
    <property type="entry name" value="PROBABLE PHOSPHOLIPID-TRANSPORTING ATPASE"/>
    <property type="match status" value="1"/>
</dbReference>
<evidence type="ECO:0000256" key="1">
    <source>
        <dbReference type="ARBA" id="ARBA00004141"/>
    </source>
</evidence>
<sequence>MLFISAMAAQSKDPHDKKKSKAPSKNIVLQQRAPVQQLVFTGPCVISTFLLVGLILLIIGSIALSQRSHIKSFPSNGSPLVYFDLDKCIQNPSSACRCAPTERSVCGNQVTQSNPPISFTLQEDLPGPVYFYYTLTKFFQNHRRYVASQDPVQYRDKWTVDAAGVPSTGSFSGCWPLESYTESIAGKEEKIYYYPCGLGALSFFNDTFLLQDSNSNVVPWTKEGISSRAGLKGRYASQSEAWLKQNCYSLGGYDFSLSGFSETLRGTANPAGRYNCWHNVSDEDFMVWMRPAASPDFWKLHRIIPNGLKAGTYRLSINVNFPVASFRGTKGFVLTNANTFGTDRTFVGAMTLAVGCITLVCCAGLLVLFIMFPGAIQKPEVKYSEVVINHNQAVKRTVFEKAAGTMKSNFSLPSFTGKDYPATADDSEANDRREVECPPDPHKHFESNYVKTNKYTIVTFLPLNLFLQFHRLANCYFLVIAILASTPLSPVTGTTYWFPLISVLAISAIKDASEDYRRYKSDIEENSRVTEVFNWDRGDFEQVPWKQVAVGSIVRVKTGDDDCPPMVPADLSLLCTSSVDGTCFLETANLDGETNLKIREAPEALHKHLVGEPHQVDGHSVDCNLAKLKTLKVKVNCHIPDALLYDFNARIEWEGQDIPLTGGASGGQFMQRSTKLKNTKWCIGLAVYTGKETKIQMNMTDPPNKVSNIERKLNVYIIGILAILGILCLVGAIGAGTMNNSSELKGAWYLSPQNTSISFNVQKPGTTGFLSFFSFLILLSLLVPISLYVSVEMVKLVISILISSDREMYAEEDDIPSKARSLGLCEELGQINYIFSDKTGTLTQNLMEFKKCSIAGVEYGQGYCEVERAIARRQGRDLPDDPLPPPGADPGFKFVDDRLMGGKWRESQDRKIIEDFLFNMAVNHNAQVEYNEGSDIPAYQAESPDEGAFVQAARNLGVFFCRRNMKDIHIKTSDGPVGQGVEKKWTVLNFNAFDNNRKRTSVVISDETKSNILLLIKGADTSVMPFIDVNACPYYKSTQQQVDKFGEQGLRTLVFAGRVLEPEYYSAWNDRFKKASLLSDGREKALRQLACELEEHHTADGCESVLFDSSTPHERSLTLHGVTALEDKLQENVGECISQLAKAMIKIWVLTGDKLETAINIGFATALLTQEMEPLNRISQDDMLSDDPGWSKDASQHEQNLTRCLDASHHRNAPLVQEICKSGKQNSSGAEVFSKVEEIASRIKQGNDAQSYAEFLSIESKLKDALLKERVKRKIIELSKLTQTPKPGGWALVIDGTCLRAAATPELKILFLEASVRCKAVVCCRVTPSQKAQMTLLVKDNIPGQITLAIGDGANDVSMIQAAHIGIGIRGKEGQQAVLASDYALPRFAYLERLLLIHGRWSYNRIGTMVCYFFYKNISYAFTLFWFSLNNAFSAQPLYDDGYQALYNLVFTSLPVMFFAVLDRDLHPSVVRAHPELYSAGHFNVRFSLARFSMFIVGAIVHATVLYFVTLEMLDLNTYGSSGRNQDLWGAGTTVLTNVIWTVTIVMGLHTRSWTWMHWFVYVGSILVWYLFLVSYNGFPPESLGSWDTQDNVYDVIYELGKGFLFWLSSIVTVSMCTLPILFYKYCKEQYFPNIDDYYRRVVKNPSLYPAEHLPSTSNLDIKICQPHERNFGSREYSPEAAREATRVEEVEDEPAGVQMEARRGPPQTPSGGGRPNKIKKDSQGILEVQSSSP</sequence>
<dbReference type="NCBIfam" id="TIGR01652">
    <property type="entry name" value="ATPase-Plipid"/>
    <property type="match status" value="1"/>
</dbReference>
<feature type="binding site" evidence="14">
    <location>
        <position position="839"/>
    </location>
    <ligand>
        <name>ATP</name>
        <dbReference type="ChEBI" id="CHEBI:30616"/>
    </ligand>
</feature>